<dbReference type="GeneID" id="24099847"/>
<dbReference type="EMBL" id="HE797173">
    <property type="protein sequence ID" value="CCM04936.1"/>
    <property type="molecule type" value="Genomic_DNA"/>
</dbReference>
<protein>
    <submittedName>
        <fullName evidence="2">Uncharacterized protein</fullName>
    </submittedName>
</protein>
<accession>J4IBM8</accession>
<dbReference type="RefSeq" id="XP_012184219.1">
    <property type="nucleotide sequence ID" value="XM_012328829.1"/>
</dbReference>
<evidence type="ECO:0000313" key="2">
    <source>
        <dbReference type="EMBL" id="CCM04936.1"/>
    </source>
</evidence>
<feature type="region of interest" description="Disordered" evidence="1">
    <location>
        <begin position="1"/>
        <end position="46"/>
    </location>
</feature>
<organism evidence="2 3">
    <name type="scientific">Fibroporia radiculosa</name>
    <dbReference type="NCBI Taxonomy" id="599839"/>
    <lineage>
        <taxon>Eukaryota</taxon>
        <taxon>Fungi</taxon>
        <taxon>Dikarya</taxon>
        <taxon>Basidiomycota</taxon>
        <taxon>Agaricomycotina</taxon>
        <taxon>Agaricomycetes</taxon>
        <taxon>Polyporales</taxon>
        <taxon>Fibroporiaceae</taxon>
        <taxon>Fibroporia</taxon>
    </lineage>
</organism>
<proteinExistence type="predicted"/>
<gene>
    <name evidence="2" type="ORF">FIBRA_07133</name>
</gene>
<name>J4IBM8_9APHY</name>
<dbReference type="Proteomes" id="UP000006352">
    <property type="component" value="Unassembled WGS sequence"/>
</dbReference>
<dbReference type="HOGENOM" id="CLU_089359_0_0_1"/>
<evidence type="ECO:0000256" key="1">
    <source>
        <dbReference type="SAM" id="MobiDB-lite"/>
    </source>
</evidence>
<dbReference type="OrthoDB" id="3227715at2759"/>
<evidence type="ECO:0000313" key="3">
    <source>
        <dbReference type="Proteomes" id="UP000006352"/>
    </source>
</evidence>
<dbReference type="STRING" id="599839.J4IBM8"/>
<sequence>MPQAHHHIHAGGPQYAPPVLRAASPTSSIGTEYGEDNTDLADRELNQQEFEQKCEVFLRLHEPRPEEELAREDPRLPKPKTAAEEKVLHESVMKSLRIRVKKLEEDDLFEQMMLRGTRVAQEQQASSNDIDSIMLSLMSRSTGVRQTAPWGGGMSTVGTLRSTGFGSGLHLAHQSIDSSNATAGKQG</sequence>
<dbReference type="AlphaFoldDB" id="J4IBM8"/>
<dbReference type="InParanoid" id="J4IBM8"/>
<reference evidence="2 3" key="1">
    <citation type="journal article" date="2012" name="Appl. Environ. Microbiol.">
        <title>Short-read sequencing for genomic analysis of the brown rot fungus Fibroporia radiculosa.</title>
        <authorList>
            <person name="Tang J.D."/>
            <person name="Perkins A.D."/>
            <person name="Sonstegard T.S."/>
            <person name="Schroeder S.G."/>
            <person name="Burgess S.C."/>
            <person name="Diehl S.V."/>
        </authorList>
    </citation>
    <scope>NUCLEOTIDE SEQUENCE [LARGE SCALE GENOMIC DNA]</scope>
    <source>
        <strain evidence="2 3">TFFH 294</strain>
    </source>
</reference>
<keyword evidence="3" id="KW-1185">Reference proteome</keyword>